<sequence length="154" mass="16888">MAADAAPAPGETCEVIIREKVPTPAWRLCTPFTILSQSFCMMRAAERPRNVTPPPPGAGVRGFARCAGGAVGIPQWMSKERDPSDTGVRVNHSLASYAIETITPSPGCSQLVRWKWFDELGRGPAGCRWGRCGRCYMWRLDGRGCQVGISMEFR</sequence>
<proteinExistence type="predicted"/>
<accession>A0AAN6Q3N5</accession>
<dbReference type="EMBL" id="MU863632">
    <property type="protein sequence ID" value="KAK4102246.1"/>
    <property type="molecule type" value="Genomic_DNA"/>
</dbReference>
<evidence type="ECO:0000313" key="1">
    <source>
        <dbReference type="EMBL" id="KAK4102246.1"/>
    </source>
</evidence>
<evidence type="ECO:0000313" key="2">
    <source>
        <dbReference type="Proteomes" id="UP001305647"/>
    </source>
</evidence>
<name>A0AAN6Q3N5_9PEZI</name>
<comment type="caution">
    <text evidence="1">The sequence shown here is derived from an EMBL/GenBank/DDBJ whole genome shotgun (WGS) entry which is preliminary data.</text>
</comment>
<dbReference type="Proteomes" id="UP001305647">
    <property type="component" value="Unassembled WGS sequence"/>
</dbReference>
<keyword evidence="2" id="KW-1185">Reference proteome</keyword>
<reference evidence="1" key="2">
    <citation type="submission" date="2023-05" db="EMBL/GenBank/DDBJ databases">
        <authorList>
            <consortium name="Lawrence Berkeley National Laboratory"/>
            <person name="Steindorff A."/>
            <person name="Hensen N."/>
            <person name="Bonometti L."/>
            <person name="Westerberg I."/>
            <person name="Brannstrom I.O."/>
            <person name="Guillou S."/>
            <person name="Cros-Aarteil S."/>
            <person name="Calhoun S."/>
            <person name="Haridas S."/>
            <person name="Kuo A."/>
            <person name="Mondo S."/>
            <person name="Pangilinan J."/>
            <person name="Riley R."/>
            <person name="Labutti K."/>
            <person name="Andreopoulos B."/>
            <person name="Lipzen A."/>
            <person name="Chen C."/>
            <person name="Yanf M."/>
            <person name="Daum C."/>
            <person name="Ng V."/>
            <person name="Clum A."/>
            <person name="Ohm R."/>
            <person name="Martin F."/>
            <person name="Silar P."/>
            <person name="Natvig D."/>
            <person name="Lalanne C."/>
            <person name="Gautier V."/>
            <person name="Ament-Velasquez S.L."/>
            <person name="Kruys A."/>
            <person name="Hutchinson M.I."/>
            <person name="Powell A.J."/>
            <person name="Barry K."/>
            <person name="Miller A.N."/>
            <person name="Grigoriev I.V."/>
            <person name="Debuchy R."/>
            <person name="Gladieux P."/>
            <person name="Thoren M.H."/>
            <person name="Johannesson H."/>
        </authorList>
    </citation>
    <scope>NUCLEOTIDE SEQUENCE</scope>
    <source>
        <strain evidence="1">CBS 757.83</strain>
    </source>
</reference>
<organism evidence="1 2">
    <name type="scientific">Parathielavia hyrcaniae</name>
    <dbReference type="NCBI Taxonomy" id="113614"/>
    <lineage>
        <taxon>Eukaryota</taxon>
        <taxon>Fungi</taxon>
        <taxon>Dikarya</taxon>
        <taxon>Ascomycota</taxon>
        <taxon>Pezizomycotina</taxon>
        <taxon>Sordariomycetes</taxon>
        <taxon>Sordariomycetidae</taxon>
        <taxon>Sordariales</taxon>
        <taxon>Chaetomiaceae</taxon>
        <taxon>Parathielavia</taxon>
    </lineage>
</organism>
<reference evidence="1" key="1">
    <citation type="journal article" date="2023" name="Mol. Phylogenet. Evol.">
        <title>Genome-scale phylogeny and comparative genomics of the fungal order Sordariales.</title>
        <authorList>
            <person name="Hensen N."/>
            <person name="Bonometti L."/>
            <person name="Westerberg I."/>
            <person name="Brannstrom I.O."/>
            <person name="Guillou S."/>
            <person name="Cros-Aarteil S."/>
            <person name="Calhoun S."/>
            <person name="Haridas S."/>
            <person name="Kuo A."/>
            <person name="Mondo S."/>
            <person name="Pangilinan J."/>
            <person name="Riley R."/>
            <person name="LaButti K."/>
            <person name="Andreopoulos B."/>
            <person name="Lipzen A."/>
            <person name="Chen C."/>
            <person name="Yan M."/>
            <person name="Daum C."/>
            <person name="Ng V."/>
            <person name="Clum A."/>
            <person name="Steindorff A."/>
            <person name="Ohm R.A."/>
            <person name="Martin F."/>
            <person name="Silar P."/>
            <person name="Natvig D.O."/>
            <person name="Lalanne C."/>
            <person name="Gautier V."/>
            <person name="Ament-Velasquez S.L."/>
            <person name="Kruys A."/>
            <person name="Hutchinson M.I."/>
            <person name="Powell A.J."/>
            <person name="Barry K."/>
            <person name="Miller A.N."/>
            <person name="Grigoriev I.V."/>
            <person name="Debuchy R."/>
            <person name="Gladieux P."/>
            <person name="Hiltunen Thoren M."/>
            <person name="Johannesson H."/>
        </authorList>
    </citation>
    <scope>NUCLEOTIDE SEQUENCE</scope>
    <source>
        <strain evidence="1">CBS 757.83</strain>
    </source>
</reference>
<dbReference type="AlphaFoldDB" id="A0AAN6Q3N5"/>
<protein>
    <submittedName>
        <fullName evidence="1">Uncharacterized protein</fullName>
    </submittedName>
</protein>
<gene>
    <name evidence="1" type="ORF">N658DRAFT_356887</name>
</gene>